<keyword evidence="3 5" id="KW-1133">Transmembrane helix</keyword>
<dbReference type="InterPro" id="IPR007016">
    <property type="entry name" value="O-antigen_ligase-rel_domated"/>
</dbReference>
<proteinExistence type="predicted"/>
<gene>
    <name evidence="7" type="ORF">HQ603_18115</name>
</gene>
<evidence type="ECO:0000313" key="8">
    <source>
        <dbReference type="Proteomes" id="UP000825228"/>
    </source>
</evidence>
<evidence type="ECO:0000256" key="2">
    <source>
        <dbReference type="ARBA" id="ARBA00022692"/>
    </source>
</evidence>
<feature type="transmembrane region" description="Helical" evidence="5">
    <location>
        <begin position="386"/>
        <end position="405"/>
    </location>
</feature>
<evidence type="ECO:0000313" key="7">
    <source>
        <dbReference type="EMBL" id="MBY6368667.1"/>
    </source>
</evidence>
<keyword evidence="2 5" id="KW-0812">Transmembrane</keyword>
<reference evidence="7 8" key="1">
    <citation type="submission" date="2020-06" db="EMBL/GenBank/DDBJ databases">
        <title>Taxonomy, biology and ecology of Rhodococcus bacteria occurring in California pistachio and other woody hosts as revealed by genome sequence analyses.</title>
        <authorList>
            <person name="Gai Y."/>
            <person name="Riely B."/>
        </authorList>
    </citation>
    <scope>NUCLEOTIDE SEQUENCE [LARGE SCALE GENOMIC DNA]</scope>
    <source>
        <strain evidence="7 8">BP-281</strain>
    </source>
</reference>
<dbReference type="EMBL" id="JABUBU010000033">
    <property type="protein sequence ID" value="MBY6368667.1"/>
    <property type="molecule type" value="Genomic_DNA"/>
</dbReference>
<feature type="transmembrane region" description="Helical" evidence="5">
    <location>
        <begin position="176"/>
        <end position="194"/>
    </location>
</feature>
<sequence>MTNGKSAQAPARLADAIAAPDNFPSLGTRLPRRIWLPLLLLLVASIPWRRGAYFSGGLDTVVIAKAALTVVAASLALPNGALPRRAVPAAPFVLLGLYLTISAFGAWMYGDLIPTLALVMRVGLAAVVVYCLLSSFDTAGVLMGLARGMLVVGGFAAVTGLPTLSSGRLSGGLPPIAPNEIAILCGVPFIVLFWRAVYVGRSRLDVLLLVALAVTVYATASRTGIALLVAATLLALIRARHLRAIVVVMAAASAPLLAYVFAYTDVFAGFLDRGGTGNTATLNSRTIAWTAAAELAQDWLQHLFGAGMSRKIIAVTGQYWSTQTLDSTWVSTLVQAGYLGLVLLVGLIVYGARGVAFVPGPLSVLLAVLLFFSVGRSILESGMMDASSGFLTFFVLVTAAGAVRLQRNRLTTSRGDRL</sequence>
<dbReference type="Proteomes" id="UP000825228">
    <property type="component" value="Unassembled WGS sequence"/>
</dbReference>
<dbReference type="Pfam" id="PF04932">
    <property type="entry name" value="Wzy_C"/>
    <property type="match status" value="1"/>
</dbReference>
<feature type="transmembrane region" description="Helical" evidence="5">
    <location>
        <begin position="244"/>
        <end position="263"/>
    </location>
</feature>
<name>A0ABS7P8B0_9NOCA</name>
<comment type="subcellular location">
    <subcellularLocation>
        <location evidence="1">Membrane</location>
        <topology evidence="1">Multi-pass membrane protein</topology>
    </subcellularLocation>
</comment>
<evidence type="ECO:0000256" key="1">
    <source>
        <dbReference type="ARBA" id="ARBA00004141"/>
    </source>
</evidence>
<evidence type="ECO:0000256" key="5">
    <source>
        <dbReference type="SAM" id="Phobius"/>
    </source>
</evidence>
<feature type="transmembrane region" description="Helical" evidence="5">
    <location>
        <begin position="116"/>
        <end position="136"/>
    </location>
</feature>
<keyword evidence="8" id="KW-1185">Reference proteome</keyword>
<comment type="caution">
    <text evidence="7">The sequence shown here is derived from an EMBL/GenBank/DDBJ whole genome shotgun (WGS) entry which is preliminary data.</text>
</comment>
<feature type="transmembrane region" description="Helical" evidence="5">
    <location>
        <begin position="329"/>
        <end position="349"/>
    </location>
</feature>
<accession>A0ABS7P8B0</accession>
<feature type="transmembrane region" description="Helical" evidence="5">
    <location>
        <begin position="89"/>
        <end position="109"/>
    </location>
</feature>
<organism evidence="7 8">
    <name type="scientific">Rhodococcoides corynebacterioides</name>
    <dbReference type="NCBI Taxonomy" id="53972"/>
    <lineage>
        <taxon>Bacteria</taxon>
        <taxon>Bacillati</taxon>
        <taxon>Actinomycetota</taxon>
        <taxon>Actinomycetes</taxon>
        <taxon>Mycobacteriales</taxon>
        <taxon>Nocardiaceae</taxon>
        <taxon>Rhodococcoides</taxon>
    </lineage>
</organism>
<feature type="transmembrane region" description="Helical" evidence="5">
    <location>
        <begin position="206"/>
        <end position="237"/>
    </location>
</feature>
<feature type="domain" description="O-antigen ligase-related" evidence="6">
    <location>
        <begin position="207"/>
        <end position="345"/>
    </location>
</feature>
<evidence type="ECO:0000259" key="6">
    <source>
        <dbReference type="Pfam" id="PF04932"/>
    </source>
</evidence>
<feature type="transmembrane region" description="Helical" evidence="5">
    <location>
        <begin position="142"/>
        <end position="164"/>
    </location>
</feature>
<dbReference type="RefSeq" id="WP_222686145.1">
    <property type="nucleotide sequence ID" value="NZ_JABUBT010000051.1"/>
</dbReference>
<feature type="transmembrane region" description="Helical" evidence="5">
    <location>
        <begin position="60"/>
        <end position="77"/>
    </location>
</feature>
<evidence type="ECO:0000256" key="3">
    <source>
        <dbReference type="ARBA" id="ARBA00022989"/>
    </source>
</evidence>
<feature type="transmembrane region" description="Helical" evidence="5">
    <location>
        <begin position="356"/>
        <end position="374"/>
    </location>
</feature>
<evidence type="ECO:0000256" key="4">
    <source>
        <dbReference type="ARBA" id="ARBA00023136"/>
    </source>
</evidence>
<protein>
    <recommendedName>
        <fullName evidence="6">O-antigen ligase-related domain-containing protein</fullName>
    </recommendedName>
</protein>
<keyword evidence="4 5" id="KW-0472">Membrane</keyword>